<evidence type="ECO:0000313" key="1">
    <source>
        <dbReference type="EMBL" id="OKO99147.1"/>
    </source>
</evidence>
<evidence type="ECO:0000313" key="2">
    <source>
        <dbReference type="Proteomes" id="UP000186955"/>
    </source>
</evidence>
<sequence>MICMLCGTVHCRAVLSEICSAAPQDEKYWSKYADVFAKKKSDQCAWDAANVYHRSDVRKAIGLLRGVEIAGIEAKFMYKGFLGDRGGNEAFV</sequence>
<organism evidence="1 2">
    <name type="scientific">Penicillium subrubescens</name>
    <dbReference type="NCBI Taxonomy" id="1316194"/>
    <lineage>
        <taxon>Eukaryota</taxon>
        <taxon>Fungi</taxon>
        <taxon>Dikarya</taxon>
        <taxon>Ascomycota</taxon>
        <taxon>Pezizomycotina</taxon>
        <taxon>Eurotiomycetes</taxon>
        <taxon>Eurotiomycetidae</taxon>
        <taxon>Eurotiales</taxon>
        <taxon>Aspergillaceae</taxon>
        <taxon>Penicillium</taxon>
    </lineage>
</organism>
<gene>
    <name evidence="1" type="ORF">PENSUB_8534</name>
</gene>
<dbReference type="AlphaFoldDB" id="A0A1Q5TFY6"/>
<protein>
    <submittedName>
        <fullName evidence="1">Uncharacterized protein</fullName>
    </submittedName>
</protein>
<proteinExistence type="predicted"/>
<name>A0A1Q5TFY6_9EURO</name>
<reference evidence="1 2" key="1">
    <citation type="submission" date="2016-10" db="EMBL/GenBank/DDBJ databases">
        <title>Genome sequence of the ascomycete fungus Penicillium subrubescens.</title>
        <authorList>
            <person name="De Vries R.P."/>
            <person name="Peng M."/>
            <person name="Dilokpimol A."/>
            <person name="Hilden K."/>
            <person name="Makela M.R."/>
            <person name="Grigoriev I."/>
            <person name="Riley R."/>
            <person name="Granchi Z."/>
        </authorList>
    </citation>
    <scope>NUCLEOTIDE SEQUENCE [LARGE SCALE GENOMIC DNA]</scope>
    <source>
        <strain evidence="1 2">CBS 132785</strain>
    </source>
</reference>
<comment type="caution">
    <text evidence="1">The sequence shown here is derived from an EMBL/GenBank/DDBJ whole genome shotgun (WGS) entry which is preliminary data.</text>
</comment>
<accession>A0A1Q5TFY6</accession>
<dbReference type="Proteomes" id="UP000186955">
    <property type="component" value="Unassembled WGS sequence"/>
</dbReference>
<keyword evidence="2" id="KW-1185">Reference proteome</keyword>
<dbReference type="EMBL" id="MNBE01000664">
    <property type="protein sequence ID" value="OKO99147.1"/>
    <property type="molecule type" value="Genomic_DNA"/>
</dbReference>